<keyword evidence="4" id="KW-1185">Reference proteome</keyword>
<dbReference type="AlphaFoldDB" id="K9TLY9"/>
<dbReference type="PANTHER" id="PTHR34599">
    <property type="entry name" value="PEROXIDASE-RELATED"/>
    <property type="match status" value="1"/>
</dbReference>
<dbReference type="PANTHER" id="PTHR34599:SF2">
    <property type="entry name" value="TRAF-TYPE DOMAIN-CONTAINING PROTEIN"/>
    <property type="match status" value="1"/>
</dbReference>
<feature type="domain" description="DUF6851" evidence="1">
    <location>
        <begin position="167"/>
        <end position="297"/>
    </location>
</feature>
<feature type="domain" description="Vanadium-dependent haloperoxidase NapH1-like second helical-bundle" evidence="2">
    <location>
        <begin position="402"/>
        <end position="576"/>
    </location>
</feature>
<evidence type="ECO:0008006" key="5">
    <source>
        <dbReference type="Google" id="ProtNLM"/>
    </source>
</evidence>
<reference evidence="3 4" key="1">
    <citation type="submission" date="2012-06" db="EMBL/GenBank/DDBJ databases">
        <title>Finished chromosome of genome of Oscillatoria acuminata PCC 6304.</title>
        <authorList>
            <consortium name="US DOE Joint Genome Institute"/>
            <person name="Gugger M."/>
            <person name="Coursin T."/>
            <person name="Rippka R."/>
            <person name="Tandeau De Marsac N."/>
            <person name="Huntemann M."/>
            <person name="Wei C.-L."/>
            <person name="Han J."/>
            <person name="Detter J.C."/>
            <person name="Han C."/>
            <person name="Tapia R."/>
            <person name="Davenport K."/>
            <person name="Daligault H."/>
            <person name="Erkkila T."/>
            <person name="Gu W."/>
            <person name="Munk A.C.C."/>
            <person name="Teshima H."/>
            <person name="Xu Y."/>
            <person name="Chain P."/>
            <person name="Chen A."/>
            <person name="Krypides N."/>
            <person name="Mavromatis K."/>
            <person name="Markowitz V."/>
            <person name="Szeto E."/>
            <person name="Ivanova N."/>
            <person name="Mikhailova N."/>
            <person name="Ovchinnikova G."/>
            <person name="Pagani I."/>
            <person name="Pati A."/>
            <person name="Goodwin L."/>
            <person name="Peters L."/>
            <person name="Pitluck S."/>
            <person name="Woyke T."/>
            <person name="Kerfeld C."/>
        </authorList>
    </citation>
    <scope>NUCLEOTIDE SEQUENCE [LARGE SCALE GENOMIC DNA]</scope>
    <source>
        <strain evidence="3 4">PCC 6304</strain>
    </source>
</reference>
<evidence type="ECO:0000313" key="3">
    <source>
        <dbReference type="EMBL" id="AFY83423.1"/>
    </source>
</evidence>
<proteinExistence type="predicted"/>
<dbReference type="CDD" id="cd03398">
    <property type="entry name" value="PAP2_haloperoxidase"/>
    <property type="match status" value="1"/>
</dbReference>
<dbReference type="PATRIC" id="fig|56110.3.peg.4666"/>
<dbReference type="SUPFAM" id="SSF48317">
    <property type="entry name" value="Acid phosphatase/Vanadium-dependent haloperoxidase"/>
    <property type="match status" value="1"/>
</dbReference>
<dbReference type="Pfam" id="PF22778">
    <property type="entry name" value="VCPO_2nd"/>
    <property type="match status" value="1"/>
</dbReference>
<evidence type="ECO:0000259" key="1">
    <source>
        <dbReference type="Pfam" id="PF21167"/>
    </source>
</evidence>
<sequence length="579" mass="63645">MLDINNLYNEDYYLTQNPDVAAAVQSDAFSSGLDHFNQFGQGEHRTPSALFNPVYYLEQNRDVAEAVQSGQMASALEHYLNFGQIEGRNPSGLFNETLYRQANPDVAEAIDPVSGGFTNALHHYLEYGQEEGRDPHSRIVSLWSEAAQQAVRNTGPGPTIASRAYAIVMTAMFDTWAAYDETAIATQLGDTLQRPSAENTVSNKSEAMSYAAYRTLNDIFPTQGELFNQLMHQLGYDPTNTDTESETPSGIGNRSAQALLDFRHHDGSNQLNGYEDITGYQPVNTHDTVVMGDRWQPLSSPLNDPNGTVQQFLTPQWGEVIPFSLTSGDQFRPEAPPALGTPLFEQRAREVLEISANLTDEQKMIAEFWEDGAGTSFPPGKWMNFGQFVSERDAHTLDQDIQMFFTLSNSLLDAGIASWEAKTYYDYVRPITAIRELFAGEQVEAWGGPGQGTQTIGGSQWHPYQHSASPTPPFSEYVSGHSTFSAAAAEILQRFTGSDEFGGSITIALGDSVIESGNTPTTDITLAWPTFSTAADQSGLSRIYGGIHFYEGDVHGRTLGRNVGESVWNRAQLFIQGIA</sequence>
<dbReference type="Gene3D" id="1.10.606.20">
    <property type="match status" value="1"/>
</dbReference>
<dbReference type="InParanoid" id="K9TLY9"/>
<dbReference type="InterPro" id="IPR049283">
    <property type="entry name" value="DUF6851"/>
</dbReference>
<gene>
    <name evidence="3" type="ORF">Oscil6304_3869</name>
</gene>
<evidence type="ECO:0000313" key="4">
    <source>
        <dbReference type="Proteomes" id="UP000010367"/>
    </source>
</evidence>
<accession>K9TLY9</accession>
<protein>
    <recommendedName>
        <fullName evidence="5">PAP2 superfamily protein</fullName>
    </recommendedName>
</protein>
<dbReference type="Proteomes" id="UP000010367">
    <property type="component" value="Chromosome"/>
</dbReference>
<dbReference type="eggNOG" id="COG2931">
    <property type="taxonomic scope" value="Bacteria"/>
</dbReference>
<dbReference type="Pfam" id="PF21167">
    <property type="entry name" value="DUF6851"/>
    <property type="match status" value="1"/>
</dbReference>
<dbReference type="HOGENOM" id="CLU_020920_0_1_3"/>
<dbReference type="InterPro" id="IPR036938">
    <property type="entry name" value="PAP2/HPO_sf"/>
</dbReference>
<name>K9TLY9_9CYAN</name>
<dbReference type="RefSeq" id="WP_015150048.1">
    <property type="nucleotide sequence ID" value="NC_019693.1"/>
</dbReference>
<dbReference type="InterPro" id="IPR052559">
    <property type="entry name" value="V-haloperoxidase"/>
</dbReference>
<dbReference type="STRING" id="56110.Oscil6304_3869"/>
<dbReference type="eggNOG" id="COG3540">
    <property type="taxonomic scope" value="Bacteria"/>
</dbReference>
<evidence type="ECO:0000259" key="2">
    <source>
        <dbReference type="Pfam" id="PF22778"/>
    </source>
</evidence>
<organism evidence="3 4">
    <name type="scientific">Oscillatoria acuminata PCC 6304</name>
    <dbReference type="NCBI Taxonomy" id="56110"/>
    <lineage>
        <taxon>Bacteria</taxon>
        <taxon>Bacillati</taxon>
        <taxon>Cyanobacteriota</taxon>
        <taxon>Cyanophyceae</taxon>
        <taxon>Oscillatoriophycideae</taxon>
        <taxon>Oscillatoriales</taxon>
        <taxon>Oscillatoriaceae</taxon>
        <taxon>Oscillatoria</taxon>
    </lineage>
</organism>
<dbReference type="KEGG" id="oac:Oscil6304_3869"/>
<dbReference type="InterPro" id="IPR055161">
    <property type="entry name" value="NapH1-like_2nd"/>
</dbReference>
<dbReference type="EMBL" id="CP003607">
    <property type="protein sequence ID" value="AFY83423.1"/>
    <property type="molecule type" value="Genomic_DNA"/>
</dbReference>
<dbReference type="OrthoDB" id="518237at2"/>